<reference evidence="5 6" key="1">
    <citation type="submission" date="2017-07" db="EMBL/GenBank/DDBJ databases">
        <title>Acidovorax KNDSW TSA 6 genome sequence and assembly.</title>
        <authorList>
            <person name="Mayilraj S."/>
        </authorList>
    </citation>
    <scope>NUCLEOTIDE SEQUENCE [LARGE SCALE GENOMIC DNA]</scope>
    <source>
        <strain evidence="5 6">KNDSW-TSA6</strain>
    </source>
</reference>
<dbReference type="AlphaFoldDB" id="A0A235EQC9"/>
<dbReference type="CDD" id="cd00298">
    <property type="entry name" value="ACD_sHsps_p23-like"/>
    <property type="match status" value="1"/>
</dbReference>
<evidence type="ECO:0000313" key="5">
    <source>
        <dbReference type="EMBL" id="OYD51219.1"/>
    </source>
</evidence>
<organism evidence="5 6">
    <name type="scientific">Acidovorax kalamii</name>
    <dbReference type="NCBI Taxonomy" id="2004485"/>
    <lineage>
        <taxon>Bacteria</taxon>
        <taxon>Pseudomonadati</taxon>
        <taxon>Pseudomonadota</taxon>
        <taxon>Betaproteobacteria</taxon>
        <taxon>Burkholderiales</taxon>
        <taxon>Comamonadaceae</taxon>
        <taxon>Acidovorax</taxon>
    </lineage>
</organism>
<dbReference type="RefSeq" id="WP_094287111.1">
    <property type="nucleotide sequence ID" value="NZ_NOIG01000004.1"/>
</dbReference>
<gene>
    <name evidence="5" type="ORF">CBY09_05160</name>
</gene>
<evidence type="ECO:0000256" key="1">
    <source>
        <dbReference type="PROSITE-ProRule" id="PRU00285"/>
    </source>
</evidence>
<name>A0A235EQC9_9BURK</name>
<evidence type="ECO:0000256" key="2">
    <source>
        <dbReference type="RuleBase" id="RU003616"/>
    </source>
</evidence>
<protein>
    <submittedName>
        <fullName evidence="5">Molecular chaperone</fullName>
    </submittedName>
</protein>
<dbReference type="Gene3D" id="2.60.40.790">
    <property type="match status" value="1"/>
</dbReference>
<evidence type="ECO:0000259" key="4">
    <source>
        <dbReference type="PROSITE" id="PS51203"/>
    </source>
</evidence>
<dbReference type="InterPro" id="IPR002068">
    <property type="entry name" value="A-crystallin/Hsp20_dom"/>
</dbReference>
<proteinExistence type="inferred from homology"/>
<comment type="caution">
    <text evidence="5">The sequence shown here is derived from an EMBL/GenBank/DDBJ whole genome shotgun (WGS) entry which is preliminary data.</text>
</comment>
<evidence type="ECO:0000313" key="6">
    <source>
        <dbReference type="Proteomes" id="UP000215441"/>
    </source>
</evidence>
<dbReference type="InterPro" id="IPR008978">
    <property type="entry name" value="HSP20-like_chaperone"/>
</dbReference>
<feature type="domain" description="SHSP" evidence="3">
    <location>
        <begin position="33"/>
        <end position="129"/>
    </location>
</feature>
<accession>A0A235EQC9</accession>
<dbReference type="PROSITE" id="PS51203">
    <property type="entry name" value="CS"/>
    <property type="match status" value="1"/>
</dbReference>
<dbReference type="OrthoDB" id="8794599at2"/>
<feature type="domain" description="CS" evidence="4">
    <location>
        <begin position="37"/>
        <end position="127"/>
    </location>
</feature>
<dbReference type="EMBL" id="NOIG01000004">
    <property type="protein sequence ID" value="OYD51219.1"/>
    <property type="molecule type" value="Genomic_DNA"/>
</dbReference>
<evidence type="ECO:0000259" key="3">
    <source>
        <dbReference type="PROSITE" id="PS01031"/>
    </source>
</evidence>
<dbReference type="SUPFAM" id="SSF49764">
    <property type="entry name" value="HSP20-like chaperones"/>
    <property type="match status" value="1"/>
</dbReference>
<dbReference type="Pfam" id="PF00011">
    <property type="entry name" value="HSP20"/>
    <property type="match status" value="1"/>
</dbReference>
<sequence>MIFAPVIRRAAYAQAPRSADLALQRFLMGALAEPTAARSAGCTVTQDDKATTLQLDVPGLAREQLQISIEGNVVRLQSVEGAPRQVQRAWELAADIDAANSSAKLENGVLTLTLAKVEPASKATTLTIH</sequence>
<keyword evidence="6" id="KW-1185">Reference proteome</keyword>
<comment type="similarity">
    <text evidence="1 2">Belongs to the small heat shock protein (HSP20) family.</text>
</comment>
<dbReference type="PROSITE" id="PS01031">
    <property type="entry name" value="SHSP"/>
    <property type="match status" value="1"/>
</dbReference>
<dbReference type="Proteomes" id="UP000215441">
    <property type="component" value="Unassembled WGS sequence"/>
</dbReference>
<dbReference type="InterPro" id="IPR007052">
    <property type="entry name" value="CS_dom"/>
</dbReference>